<accession>A0A438EGN2</accession>
<evidence type="ECO:0008006" key="5">
    <source>
        <dbReference type="Google" id="ProtNLM"/>
    </source>
</evidence>
<organism evidence="2 4">
    <name type="scientific">Vitis vinifera</name>
    <name type="common">Grape</name>
    <dbReference type="NCBI Taxonomy" id="29760"/>
    <lineage>
        <taxon>Eukaryota</taxon>
        <taxon>Viridiplantae</taxon>
        <taxon>Streptophyta</taxon>
        <taxon>Embryophyta</taxon>
        <taxon>Tracheophyta</taxon>
        <taxon>Spermatophyta</taxon>
        <taxon>Magnoliopsida</taxon>
        <taxon>eudicotyledons</taxon>
        <taxon>Gunneridae</taxon>
        <taxon>Pentapetalae</taxon>
        <taxon>rosids</taxon>
        <taxon>Vitales</taxon>
        <taxon>Vitaceae</taxon>
        <taxon>Viteae</taxon>
        <taxon>Vitis</taxon>
    </lineage>
</organism>
<gene>
    <name evidence="3" type="ORF">CK203_015317</name>
    <name evidence="2" type="ORF">CK203_075694</name>
</gene>
<proteinExistence type="inferred from homology"/>
<evidence type="ECO:0000313" key="3">
    <source>
        <dbReference type="EMBL" id="RVX09407.1"/>
    </source>
</evidence>
<name>A0A438EGN2_VITVI</name>
<comment type="caution">
    <text evidence="2">The sequence shown here is derived from an EMBL/GenBank/DDBJ whole genome shotgun (WGS) entry which is preliminary data.</text>
</comment>
<dbReference type="Proteomes" id="UP000288805">
    <property type="component" value="Unassembled WGS sequence"/>
</dbReference>
<evidence type="ECO:0000313" key="2">
    <source>
        <dbReference type="EMBL" id="RVW46861.1"/>
    </source>
</evidence>
<comment type="similarity">
    <text evidence="1">Belongs to the aldehyde dehydrogenase family.</text>
</comment>
<protein>
    <recommendedName>
        <fullName evidence="5">FAR1 domain-containing protein</fullName>
    </recommendedName>
</protein>
<dbReference type="GO" id="GO:0004491">
    <property type="term" value="F:methylmalonate-semialdehyde dehydrogenase (acylating, NAD) activity"/>
    <property type="evidence" value="ECO:0007669"/>
    <property type="project" value="InterPro"/>
</dbReference>
<dbReference type="PANTHER" id="PTHR43866">
    <property type="entry name" value="MALONATE-SEMIALDEHYDE DEHYDROGENASE"/>
    <property type="match status" value="1"/>
</dbReference>
<evidence type="ECO:0000313" key="4">
    <source>
        <dbReference type="Proteomes" id="UP000288805"/>
    </source>
</evidence>
<dbReference type="InterPro" id="IPR010061">
    <property type="entry name" value="MeMal-semiAld_DH"/>
</dbReference>
<evidence type="ECO:0000256" key="1">
    <source>
        <dbReference type="ARBA" id="ARBA00009986"/>
    </source>
</evidence>
<dbReference type="EMBL" id="QGNW01001297">
    <property type="protein sequence ID" value="RVW46861.1"/>
    <property type="molecule type" value="Genomic_DNA"/>
</dbReference>
<reference evidence="2 4" key="1">
    <citation type="journal article" date="2018" name="PLoS Genet.">
        <title>Population sequencing reveals clonal diversity and ancestral inbreeding in the grapevine cultivar Chardonnay.</title>
        <authorList>
            <person name="Roach M.J."/>
            <person name="Johnson D.L."/>
            <person name="Bohlmann J."/>
            <person name="van Vuuren H.J."/>
            <person name="Jones S.J."/>
            <person name="Pretorius I.S."/>
            <person name="Schmidt S.A."/>
            <person name="Borneman A.R."/>
        </authorList>
    </citation>
    <scope>NUCLEOTIDE SEQUENCE [LARGE SCALE GENOMIC DNA]</scope>
    <source>
        <strain evidence="4">cv. Chardonnay</strain>
        <strain evidence="2">I10V1</strain>
        <tissue evidence="2">Leaf</tissue>
    </source>
</reference>
<dbReference type="AlphaFoldDB" id="A0A438EGN2"/>
<dbReference type="PANTHER" id="PTHR43866:SF3">
    <property type="entry name" value="METHYLMALONATE-SEMIALDEHYDE DEHYDROGENASE [ACYLATING], MITOCHONDRIAL"/>
    <property type="match status" value="1"/>
</dbReference>
<dbReference type="EMBL" id="QGNW01000038">
    <property type="protein sequence ID" value="RVX09407.1"/>
    <property type="molecule type" value="Genomic_DNA"/>
</dbReference>
<sequence>MEVQDLDEHIKQQKMLPPPVGIFQTREDLLKHVRDFALSQGYMVSIKDSSKDRYVTVACDKGGVYRKRLKSGDNMRQRKMPSRLTNCPFEVVGKKDDELWTLTIKHGEHNHEPATDISDHPSCRRFTEEEILIIREMSTAGKRPRQILKVLRQRNPNLILDSRNVYNVKAKIRRESLSGEKLTKLFYIILPSQLQFQLAGGFGIVHFAGLPLPHASKLDLGFLWYT</sequence>